<keyword evidence="1" id="KW-0812">Transmembrane</keyword>
<evidence type="ECO:0000313" key="3">
    <source>
        <dbReference type="Proteomes" id="UP000075442"/>
    </source>
</evidence>
<dbReference type="AlphaFoldDB" id="A0A150NGG4"/>
<gene>
    <name evidence="2" type="ORF">SMIM3I_00538</name>
</gene>
<keyword evidence="1" id="KW-1133">Transmembrane helix</keyword>
<evidence type="ECO:0000313" key="2">
    <source>
        <dbReference type="EMBL" id="KYF32486.1"/>
    </source>
</evidence>
<dbReference type="EMBL" id="LROU01000145">
    <property type="protein sequence ID" value="KYF32486.1"/>
    <property type="molecule type" value="Genomic_DNA"/>
</dbReference>
<name>A0A150NGG4_STRMT</name>
<feature type="transmembrane region" description="Helical" evidence="1">
    <location>
        <begin position="50"/>
        <end position="69"/>
    </location>
</feature>
<evidence type="ECO:0000256" key="1">
    <source>
        <dbReference type="SAM" id="Phobius"/>
    </source>
</evidence>
<dbReference type="Proteomes" id="UP000075442">
    <property type="component" value="Unassembled WGS sequence"/>
</dbReference>
<reference evidence="2 3" key="1">
    <citation type="submission" date="2016-01" db="EMBL/GenBank/DDBJ databases">
        <title>Highly variable Streptococcus oralis 1 are common among viridans streptococci isolated from primates.</title>
        <authorList>
            <person name="Denapaite D."/>
            <person name="Rieger M."/>
            <person name="Koendgen S."/>
            <person name="Brueckner R."/>
            <person name="Ochigava I."/>
            <person name="Kappeler P."/>
            <person name="Maetz-Rensing K."/>
            <person name="Leendertz F."/>
        </authorList>
    </citation>
    <scope>NUCLEOTIDE SEQUENCE [LARGE SCALE GENOMIC DNA]</scope>
    <source>
        <strain evidence="2 3">M3-1</strain>
    </source>
</reference>
<proteinExistence type="predicted"/>
<sequence>MRMLNQTIRVKSKYPYLIRPRNITIVRLSIQIFTLLLLMCSWIATIPFIARLVFSMFFISLLFLVERFFHSDVIEKLRNKLNIREALFYMLISLNLYDDIDNEVVDTAVLYFDVSEDDKVIICVPLFGNRYLKTLKKFRGISMPHFGLVLAV</sequence>
<protein>
    <submittedName>
        <fullName evidence="2">FtsK protein</fullName>
    </submittedName>
</protein>
<comment type="caution">
    <text evidence="2">The sequence shown here is derived from an EMBL/GenBank/DDBJ whole genome shotgun (WGS) entry which is preliminary data.</text>
</comment>
<organism evidence="2 3">
    <name type="scientific">Streptococcus mitis</name>
    <dbReference type="NCBI Taxonomy" id="28037"/>
    <lineage>
        <taxon>Bacteria</taxon>
        <taxon>Bacillati</taxon>
        <taxon>Bacillota</taxon>
        <taxon>Bacilli</taxon>
        <taxon>Lactobacillales</taxon>
        <taxon>Streptococcaceae</taxon>
        <taxon>Streptococcus</taxon>
        <taxon>Streptococcus mitis group</taxon>
    </lineage>
</organism>
<keyword evidence="1" id="KW-0472">Membrane</keyword>
<dbReference type="PATRIC" id="fig|28037.235.peg.2218"/>
<feature type="transmembrane region" description="Helical" evidence="1">
    <location>
        <begin position="21"/>
        <end position="44"/>
    </location>
</feature>
<accession>A0A150NGG4</accession>